<dbReference type="PANTHER" id="PTHR10803:SF3">
    <property type="entry name" value="ATPASE GET3"/>
    <property type="match status" value="1"/>
</dbReference>
<organism evidence="3 4">
    <name type="scientific">candidate division KSB3 bacterium</name>
    <dbReference type="NCBI Taxonomy" id="2044937"/>
    <lineage>
        <taxon>Bacteria</taxon>
        <taxon>candidate division KSB3</taxon>
    </lineage>
</organism>
<accession>A0A2G6E0N4</accession>
<proteinExistence type="inferred from homology"/>
<evidence type="ECO:0000259" key="2">
    <source>
        <dbReference type="Pfam" id="PF02374"/>
    </source>
</evidence>
<evidence type="ECO:0000313" key="3">
    <source>
        <dbReference type="EMBL" id="PID55659.1"/>
    </source>
</evidence>
<feature type="non-terminal residue" evidence="3">
    <location>
        <position position="1"/>
    </location>
</feature>
<dbReference type="GO" id="GO:0016887">
    <property type="term" value="F:ATP hydrolysis activity"/>
    <property type="evidence" value="ECO:0007669"/>
    <property type="project" value="InterPro"/>
</dbReference>
<dbReference type="Proteomes" id="UP000229740">
    <property type="component" value="Unassembled WGS sequence"/>
</dbReference>
<comment type="caution">
    <text evidence="3">The sequence shown here is derived from an EMBL/GenBank/DDBJ whole genome shotgun (WGS) entry which is preliminary data.</text>
</comment>
<gene>
    <name evidence="3" type="ORF">CSB45_14940</name>
</gene>
<dbReference type="InterPro" id="IPR027417">
    <property type="entry name" value="P-loop_NTPase"/>
</dbReference>
<sequence>SDKRSEPDPVIEILLARKQMMEQVRKIMMDDRQLNFFFVLNAEYLAVEETRRALELLRQYNIHIGALVVNKLLPQDATSPFWEQKKQTERRNMAEIENLGVPTIYKIPLMDCDMNQYNISHILPFFSPELPV</sequence>
<dbReference type="InterPro" id="IPR016300">
    <property type="entry name" value="ATPase_ArsA/GET3"/>
</dbReference>
<reference evidence="3 4" key="1">
    <citation type="submission" date="2017-10" db="EMBL/GenBank/DDBJ databases">
        <title>Novel microbial diversity and functional potential in the marine mammal oral microbiome.</title>
        <authorList>
            <person name="Dudek N.K."/>
            <person name="Sun C.L."/>
            <person name="Burstein D."/>
            <person name="Kantor R.S."/>
            <person name="Aliaga Goltsman D.S."/>
            <person name="Bik E.M."/>
            <person name="Thomas B.C."/>
            <person name="Banfield J.F."/>
            <person name="Relman D.A."/>
        </authorList>
    </citation>
    <scope>NUCLEOTIDE SEQUENCE [LARGE SCALE GENOMIC DNA]</scope>
    <source>
        <strain evidence="3">DOLZORAL124_49_17</strain>
    </source>
</reference>
<dbReference type="Pfam" id="PF02374">
    <property type="entry name" value="ArsA_ATPase"/>
    <property type="match status" value="1"/>
</dbReference>
<protein>
    <recommendedName>
        <fullName evidence="2">ArsA/GET3 Anion-transporting ATPase-like domain-containing protein</fullName>
    </recommendedName>
</protein>
<dbReference type="InterPro" id="IPR025723">
    <property type="entry name" value="ArsA/GET3_ATPase-like"/>
</dbReference>
<evidence type="ECO:0000256" key="1">
    <source>
        <dbReference type="ARBA" id="ARBA00011040"/>
    </source>
</evidence>
<comment type="similarity">
    <text evidence="1">Belongs to the arsA ATPase family.</text>
</comment>
<dbReference type="GO" id="GO:0005524">
    <property type="term" value="F:ATP binding"/>
    <property type="evidence" value="ECO:0007669"/>
    <property type="project" value="InterPro"/>
</dbReference>
<dbReference type="Gene3D" id="3.40.50.300">
    <property type="entry name" value="P-loop containing nucleotide triphosphate hydrolases"/>
    <property type="match status" value="1"/>
</dbReference>
<dbReference type="AlphaFoldDB" id="A0A2G6E0N4"/>
<dbReference type="EMBL" id="PDPS01000052">
    <property type="protein sequence ID" value="PID55659.1"/>
    <property type="molecule type" value="Genomic_DNA"/>
</dbReference>
<feature type="domain" description="ArsA/GET3 Anion-transporting ATPase-like" evidence="2">
    <location>
        <begin position="9"/>
        <end position="113"/>
    </location>
</feature>
<dbReference type="SUPFAM" id="SSF52540">
    <property type="entry name" value="P-loop containing nucleoside triphosphate hydrolases"/>
    <property type="match status" value="1"/>
</dbReference>
<dbReference type="PANTHER" id="PTHR10803">
    <property type="entry name" value="ARSENICAL PUMP-DRIVING ATPASE ARSENITE-TRANSLOCATING ATPASE"/>
    <property type="match status" value="1"/>
</dbReference>
<name>A0A2G6E0N4_9BACT</name>
<evidence type="ECO:0000313" key="4">
    <source>
        <dbReference type="Proteomes" id="UP000229740"/>
    </source>
</evidence>